<sequence length="151" mass="18122">MRLWSLHPMYLDRVGLVALWREGLLARRVLQGLTRGYRNHPQLYRFKIYEKPLDLIDAYLYQVYLEASRRGYKFDISKIKVIELIGVASVTRGQLIYEYKHLLGKLEKRDKKWLEKIRTIRPEELLANPVFNVVEGGVEEWEKRAWMYPLK</sequence>
<proteinExistence type="predicted"/>
<dbReference type="AlphaFoldDB" id="A0A7C1E8K2"/>
<dbReference type="Pfam" id="PF03013">
    <property type="entry name" value="Pyr_excise"/>
    <property type="match status" value="1"/>
</dbReference>
<gene>
    <name evidence="1" type="ORF">ENO04_01040</name>
</gene>
<dbReference type="InterPro" id="IPR004260">
    <property type="entry name" value="Pyr-dimer_DNA_glycosylase"/>
</dbReference>
<accession>A0A7C1E8K2</accession>
<dbReference type="EMBL" id="DSDY01000036">
    <property type="protein sequence ID" value="HDS10198.1"/>
    <property type="molecule type" value="Genomic_DNA"/>
</dbReference>
<protein>
    <recommendedName>
        <fullName evidence="2">DNA lyase</fullName>
    </recommendedName>
</protein>
<organism evidence="1">
    <name type="scientific">Fervidicoccus fontis</name>
    <dbReference type="NCBI Taxonomy" id="683846"/>
    <lineage>
        <taxon>Archaea</taxon>
        <taxon>Thermoproteota</taxon>
        <taxon>Thermoprotei</taxon>
        <taxon>Fervidicoccales</taxon>
        <taxon>Fervidicoccaceae</taxon>
        <taxon>Fervidicoccus</taxon>
    </lineage>
</organism>
<comment type="caution">
    <text evidence="1">The sequence shown here is derived from an EMBL/GenBank/DDBJ whole genome shotgun (WGS) entry which is preliminary data.</text>
</comment>
<evidence type="ECO:0000313" key="1">
    <source>
        <dbReference type="EMBL" id="HDS10198.1"/>
    </source>
</evidence>
<evidence type="ECO:0008006" key="2">
    <source>
        <dbReference type="Google" id="ProtNLM"/>
    </source>
</evidence>
<name>A0A7C1E8K2_9CREN</name>
<reference evidence="1" key="1">
    <citation type="journal article" date="2020" name="mSystems">
        <title>Genome- and Community-Level Interaction Insights into Carbon Utilization and Element Cycling Functions of Hydrothermarchaeota in Hydrothermal Sediment.</title>
        <authorList>
            <person name="Zhou Z."/>
            <person name="Liu Y."/>
            <person name="Xu W."/>
            <person name="Pan J."/>
            <person name="Luo Z.H."/>
            <person name="Li M."/>
        </authorList>
    </citation>
    <scope>NUCLEOTIDE SEQUENCE [LARGE SCALE GENOMIC DNA]</scope>
    <source>
        <strain evidence="1">SpSt-123</strain>
    </source>
</reference>